<dbReference type="EC" id="3.1.4.4" evidence="3"/>
<dbReference type="PANTHER" id="PTHR43856">
    <property type="entry name" value="CARDIOLIPIN HYDROLASE"/>
    <property type="match status" value="1"/>
</dbReference>
<keyword evidence="9" id="KW-0540">Nuclease</keyword>
<dbReference type="PANTHER" id="PTHR43856:SF1">
    <property type="entry name" value="MITOCHONDRIAL CARDIOLIPIN HYDROLASE"/>
    <property type="match status" value="1"/>
</dbReference>
<evidence type="ECO:0000256" key="1">
    <source>
        <dbReference type="ARBA" id="ARBA00000798"/>
    </source>
</evidence>
<proteinExistence type="inferred from homology"/>
<keyword evidence="7" id="KW-0732">Signal</keyword>
<comment type="catalytic activity">
    <reaction evidence="1">
        <text>a 1,2-diacyl-sn-glycero-3-phosphocholine + H2O = a 1,2-diacyl-sn-glycero-3-phosphate + choline + H(+)</text>
        <dbReference type="Rhea" id="RHEA:14445"/>
        <dbReference type="ChEBI" id="CHEBI:15354"/>
        <dbReference type="ChEBI" id="CHEBI:15377"/>
        <dbReference type="ChEBI" id="CHEBI:15378"/>
        <dbReference type="ChEBI" id="CHEBI:57643"/>
        <dbReference type="ChEBI" id="CHEBI:58608"/>
        <dbReference type="EC" id="3.1.4.4"/>
    </reaction>
</comment>
<evidence type="ECO:0000256" key="4">
    <source>
        <dbReference type="ARBA" id="ARBA00022801"/>
    </source>
</evidence>
<keyword evidence="9" id="KW-0614">Plasmid</keyword>
<sequence length="177" mass="19421">MFKKILVAAVMATTLSSSLSAIAAPSVQVGFSPEGTAQELVLKTINNAQSSVRMLGYNLTAADIAKALASASRRGVDVKVILDKRENQNKYSKAALNILVNAGVKVRLTDAYKIHHDKVIIIDQNTVETGSFNFTKAAEYTNSENALVLNDMPQVASVYLEHWKSRWDTGRDWKSTY</sequence>
<dbReference type="AlphaFoldDB" id="A0A221ZPG4"/>
<dbReference type="GO" id="GO:0004630">
    <property type="term" value="F:phospholipase D activity"/>
    <property type="evidence" value="ECO:0007669"/>
    <property type="project" value="UniProtKB-EC"/>
</dbReference>
<dbReference type="InterPro" id="IPR051406">
    <property type="entry name" value="PLD_domain"/>
</dbReference>
<dbReference type="GO" id="GO:0016042">
    <property type="term" value="P:lipid catabolic process"/>
    <property type="evidence" value="ECO:0007669"/>
    <property type="project" value="UniProtKB-KW"/>
</dbReference>
<reference evidence="9" key="1">
    <citation type="submission" date="2017-05" db="EMBL/GenBank/DDBJ databases">
        <title>Complete sequence of p675920-1.</title>
        <authorList>
            <person name="Feng J."/>
            <person name="Zhou D."/>
        </authorList>
    </citation>
    <scope>NUCLEOTIDE SEQUENCE</scope>
    <source>
        <strain evidence="9">675920</strain>
        <plasmid evidence="9">p675920-2</plasmid>
    </source>
</reference>
<dbReference type="Proteomes" id="UP000254657">
    <property type="component" value="Unassembled WGS sequence"/>
</dbReference>
<dbReference type="SMR" id="A0A221ZPG4"/>
<feature type="chain" id="PRO_5043152527" description="phospholipase D" evidence="7">
    <location>
        <begin position="24"/>
        <end position="177"/>
    </location>
</feature>
<dbReference type="SUPFAM" id="SSF56024">
    <property type="entry name" value="Phospholipase D/nuclease"/>
    <property type="match status" value="1"/>
</dbReference>
<dbReference type="InterPro" id="IPR025202">
    <property type="entry name" value="PLD-like_dom"/>
</dbReference>
<keyword evidence="5" id="KW-0442">Lipid degradation</keyword>
<evidence type="ECO:0000256" key="5">
    <source>
        <dbReference type="ARBA" id="ARBA00022963"/>
    </source>
</evidence>
<evidence type="ECO:0000256" key="3">
    <source>
        <dbReference type="ARBA" id="ARBA00012027"/>
    </source>
</evidence>
<organism evidence="9">
    <name type="scientific">Klebsiella pneumoniae</name>
    <dbReference type="NCBI Taxonomy" id="573"/>
    <lineage>
        <taxon>Bacteria</taxon>
        <taxon>Pseudomonadati</taxon>
        <taxon>Pseudomonadota</taxon>
        <taxon>Gammaproteobacteria</taxon>
        <taxon>Enterobacterales</taxon>
        <taxon>Enterobacteriaceae</taxon>
        <taxon>Klebsiella/Raoultella group</taxon>
        <taxon>Klebsiella</taxon>
        <taxon>Klebsiella pneumoniae complex</taxon>
    </lineage>
</organism>
<dbReference type="RefSeq" id="WP_032440594.1">
    <property type="nucleotide sequence ID" value="NZ_AP022370.1"/>
</dbReference>
<dbReference type="EMBL" id="MF133496">
    <property type="protein sequence ID" value="ASO64414.1"/>
    <property type="molecule type" value="Genomic_DNA"/>
</dbReference>
<dbReference type="GO" id="GO:0016891">
    <property type="term" value="F:RNA endonuclease activity producing 5'-phosphomonoesters, hydrolytic mechanism"/>
    <property type="evidence" value="ECO:0007669"/>
    <property type="project" value="TreeGrafter"/>
</dbReference>
<keyword evidence="6" id="KW-0443">Lipid metabolism</keyword>
<dbReference type="EMBL" id="QRCF01000030">
    <property type="protein sequence ID" value="RDT87084.1"/>
    <property type="molecule type" value="Genomic_DNA"/>
</dbReference>
<dbReference type="SMART" id="SM00155">
    <property type="entry name" value="PLDc"/>
    <property type="match status" value="1"/>
</dbReference>
<reference evidence="10" key="2">
    <citation type="submission" date="2018-07" db="EMBL/GenBank/DDBJ databases">
        <title>Draft genome sequence of Klebsiella pneumoniae K293.</title>
        <authorList>
            <person name="He F."/>
        </authorList>
    </citation>
    <scope>NUCLEOTIDE SEQUENCE</scope>
    <source>
        <strain evidence="10">K293</strain>
    </source>
</reference>
<geneLocation type="plasmid" evidence="9">
    <name>p675920-2</name>
</geneLocation>
<dbReference type="Pfam" id="PF13091">
    <property type="entry name" value="PLDc_2"/>
    <property type="match status" value="1"/>
</dbReference>
<dbReference type="GeneID" id="99810523"/>
<keyword evidence="4" id="KW-0378">Hydrolase</keyword>
<dbReference type="CDD" id="cd09170">
    <property type="entry name" value="PLDc_Nuc"/>
    <property type="match status" value="1"/>
</dbReference>
<gene>
    <name evidence="9" type="primary">pld</name>
    <name evidence="10" type="ORF">DW286_22465</name>
</gene>
<feature type="signal peptide" evidence="7">
    <location>
        <begin position="1"/>
        <end position="23"/>
    </location>
</feature>
<dbReference type="InterPro" id="IPR001736">
    <property type="entry name" value="PLipase_D/transphosphatidylase"/>
</dbReference>
<protein>
    <recommendedName>
        <fullName evidence="3">phospholipase D</fullName>
        <ecNumber evidence="3">3.1.4.4</ecNumber>
    </recommendedName>
</protein>
<dbReference type="PROSITE" id="PS50035">
    <property type="entry name" value="PLD"/>
    <property type="match status" value="1"/>
</dbReference>
<evidence type="ECO:0000313" key="10">
    <source>
        <dbReference type="EMBL" id="RDT87084.1"/>
    </source>
</evidence>
<comment type="similarity">
    <text evidence="2">Belongs to the phospholipase D family.</text>
</comment>
<evidence type="ECO:0000259" key="8">
    <source>
        <dbReference type="PROSITE" id="PS50035"/>
    </source>
</evidence>
<dbReference type="Gene3D" id="3.30.870.10">
    <property type="entry name" value="Endonuclease Chain A"/>
    <property type="match status" value="1"/>
</dbReference>
<evidence type="ECO:0000256" key="7">
    <source>
        <dbReference type="SAM" id="SignalP"/>
    </source>
</evidence>
<evidence type="ECO:0000256" key="6">
    <source>
        <dbReference type="ARBA" id="ARBA00023098"/>
    </source>
</evidence>
<accession>A0A221ZPG4</accession>
<name>A0A221ZPG4_KLEPN</name>
<evidence type="ECO:0000313" key="9">
    <source>
        <dbReference type="EMBL" id="ASO64414.1"/>
    </source>
</evidence>
<feature type="domain" description="PLD phosphodiesterase" evidence="8">
    <location>
        <begin position="111"/>
        <end position="138"/>
    </location>
</feature>
<keyword evidence="9" id="KW-0255">Endonuclease</keyword>
<dbReference type="GO" id="GO:0006793">
    <property type="term" value="P:phosphorus metabolic process"/>
    <property type="evidence" value="ECO:0007669"/>
    <property type="project" value="UniProtKB-ARBA"/>
</dbReference>
<evidence type="ECO:0000256" key="2">
    <source>
        <dbReference type="ARBA" id="ARBA00008664"/>
    </source>
</evidence>